<organism evidence="1">
    <name type="scientific">Staphylococcus aureus</name>
    <dbReference type="NCBI Taxonomy" id="1280"/>
    <lineage>
        <taxon>Bacteria</taxon>
        <taxon>Bacillati</taxon>
        <taxon>Bacillota</taxon>
        <taxon>Bacilli</taxon>
        <taxon>Bacillales</taxon>
        <taxon>Staphylococcaceae</taxon>
        <taxon>Staphylococcus</taxon>
    </lineage>
</organism>
<sequence>MKQTQRSEEIEKIIAFKLSDISMLPLYKALETPYFYK</sequence>
<name>A0A8F5DNI4_STAAU</name>
<accession>A0A8F5DNI4</accession>
<protein>
    <submittedName>
        <fullName evidence="1">Uncharacterized protein</fullName>
    </submittedName>
</protein>
<proteinExistence type="predicted"/>
<dbReference type="AlphaFoldDB" id="A0A8F5DNI4"/>
<evidence type="ECO:0000313" key="1">
    <source>
        <dbReference type="EMBL" id="QXJ78703.1"/>
    </source>
</evidence>
<reference evidence="1" key="1">
    <citation type="journal article" date="2021" name="Emerg. Microbes Infect.">
        <title>Comparative analysis of genomic characteristics, fitness and virulence of MRSA ST398 and ST9 isolated from China and Germany.</title>
        <authorList>
            <person name="Ji X."/>
            <person name="Kruger H."/>
            <person name="Tao J."/>
            <person name="Wang Y."/>
            <person name="Fessler A.T."/>
            <person name="Bai R."/>
            <person name="Wang S."/>
            <person name="Dong Y."/>
            <person name="Shen J."/>
            <person name="Wang Y."/>
            <person name="Schwarz S."/>
            <person name="Wu C."/>
        </authorList>
    </citation>
    <scope>NUCLEOTIDE SEQUENCE</scope>
    <source>
        <strain evidence="1">ST9</strain>
    </source>
</reference>
<dbReference type="EMBL" id="MW589252">
    <property type="protein sequence ID" value="QXJ78703.1"/>
    <property type="molecule type" value="Genomic_DNA"/>
</dbReference>